<reference evidence="2" key="1">
    <citation type="journal article" date="2013" name="Nat. Biotechnol.">
        <title>Draft genome sequence of chickpea (Cicer arietinum) provides a resource for trait improvement.</title>
        <authorList>
            <person name="Varshney R.K."/>
            <person name="Song C."/>
            <person name="Saxena R.K."/>
            <person name="Azam S."/>
            <person name="Yu S."/>
            <person name="Sharpe A.G."/>
            <person name="Cannon S."/>
            <person name="Baek J."/>
            <person name="Rosen B.D."/>
            <person name="Tar'an B."/>
            <person name="Millan T."/>
            <person name="Zhang X."/>
            <person name="Ramsay L.D."/>
            <person name="Iwata A."/>
            <person name="Wang Y."/>
            <person name="Nelson W."/>
            <person name="Farmer A.D."/>
            <person name="Gaur P.M."/>
            <person name="Soderlund C."/>
            <person name="Penmetsa R.V."/>
            <person name="Xu C."/>
            <person name="Bharti A.K."/>
            <person name="He W."/>
            <person name="Winter P."/>
            <person name="Zhao S."/>
            <person name="Hane J.K."/>
            <person name="Carrasquilla-Garcia N."/>
            <person name="Condie J.A."/>
            <person name="Upadhyaya H.D."/>
            <person name="Luo M.C."/>
            <person name="Thudi M."/>
            <person name="Gowda C.L."/>
            <person name="Singh N.P."/>
            <person name="Lichtenzveig J."/>
            <person name="Gali K.K."/>
            <person name="Rubio J."/>
            <person name="Nadarajan N."/>
            <person name="Dolezel J."/>
            <person name="Bansal K.C."/>
            <person name="Xu X."/>
            <person name="Edwards D."/>
            <person name="Zhang G."/>
            <person name="Kahl G."/>
            <person name="Gil J."/>
            <person name="Singh K.B."/>
            <person name="Datta S.K."/>
            <person name="Jackson S.A."/>
            <person name="Wang J."/>
            <person name="Cook D.R."/>
        </authorList>
    </citation>
    <scope>NUCLEOTIDE SEQUENCE [LARGE SCALE GENOMIC DNA]</scope>
    <source>
        <strain evidence="2">cv. CDC Frontier</strain>
    </source>
</reference>
<keyword evidence="1" id="KW-0206">Cytoskeleton</keyword>
<dbReference type="FunFam" id="3.30.740.10:FF:000004">
    <property type="entry name" value="Dynein light chain"/>
    <property type="match status" value="1"/>
</dbReference>
<dbReference type="PaxDb" id="3827-XP_004512991.1"/>
<dbReference type="GO" id="GO:0005868">
    <property type="term" value="C:cytoplasmic dynein complex"/>
    <property type="evidence" value="ECO:0007669"/>
    <property type="project" value="TreeGrafter"/>
</dbReference>
<sequence length="93" mass="10598">MLEGKAKVEETDMPLKMQIKAMSYAYHALDLYDVYDCKSIAAHIKKEFDKIYGSGWQCVVGSNFGSFFSHTPGTFMYFSLERLNFLIYKGASS</sequence>
<name>A0A1S2Z0U4_CICAR</name>
<dbReference type="RefSeq" id="XP_004512991.1">
    <property type="nucleotide sequence ID" value="XM_004512934.3"/>
</dbReference>
<dbReference type="GO" id="GO:0007017">
    <property type="term" value="P:microtubule-based process"/>
    <property type="evidence" value="ECO:0007669"/>
    <property type="project" value="InterPro"/>
</dbReference>
<dbReference type="Pfam" id="PF01221">
    <property type="entry name" value="Dynein_light"/>
    <property type="match status" value="1"/>
</dbReference>
<dbReference type="AlphaFoldDB" id="A0A1S2Z0U4"/>
<dbReference type="InterPro" id="IPR001372">
    <property type="entry name" value="Dynein_light_chain_typ-1/2"/>
</dbReference>
<dbReference type="SUPFAM" id="SSF54648">
    <property type="entry name" value="DLC"/>
    <property type="match status" value="1"/>
</dbReference>
<proteinExistence type="inferred from homology"/>
<dbReference type="eggNOG" id="KOG3430">
    <property type="taxonomic scope" value="Eukaryota"/>
</dbReference>
<dbReference type="Proteomes" id="UP000087171">
    <property type="component" value="Chromosome Ca8"/>
</dbReference>
<evidence type="ECO:0000313" key="2">
    <source>
        <dbReference type="Proteomes" id="UP000087171"/>
    </source>
</evidence>
<keyword evidence="2" id="KW-1185">Reference proteome</keyword>
<keyword evidence="1" id="KW-0505">Motor protein</keyword>
<dbReference type="OrthoDB" id="10033309at2759"/>
<dbReference type="Gene3D" id="3.30.740.10">
    <property type="entry name" value="Protein Inhibitor Of Neuronal Nitric Oxide Synthase"/>
    <property type="match status" value="1"/>
</dbReference>
<dbReference type="SMART" id="SM01375">
    <property type="entry name" value="Dynein_light"/>
    <property type="match status" value="1"/>
</dbReference>
<accession>A0A1S2Z0U4</accession>
<dbReference type="GeneID" id="101494866"/>
<protein>
    <recommendedName>
        <fullName evidence="1">Dynein light chain</fullName>
    </recommendedName>
</protein>
<keyword evidence="1" id="KW-0963">Cytoplasm</keyword>
<dbReference type="InterPro" id="IPR037177">
    <property type="entry name" value="DLC_sf"/>
</dbReference>
<organism evidence="2 3">
    <name type="scientific">Cicer arietinum</name>
    <name type="common">Chickpea</name>
    <name type="synonym">Garbanzo</name>
    <dbReference type="NCBI Taxonomy" id="3827"/>
    <lineage>
        <taxon>Eukaryota</taxon>
        <taxon>Viridiplantae</taxon>
        <taxon>Streptophyta</taxon>
        <taxon>Embryophyta</taxon>
        <taxon>Tracheophyta</taxon>
        <taxon>Spermatophyta</taxon>
        <taxon>Magnoliopsida</taxon>
        <taxon>eudicotyledons</taxon>
        <taxon>Gunneridae</taxon>
        <taxon>Pentapetalae</taxon>
        <taxon>rosids</taxon>
        <taxon>fabids</taxon>
        <taxon>Fabales</taxon>
        <taxon>Fabaceae</taxon>
        <taxon>Papilionoideae</taxon>
        <taxon>50 kb inversion clade</taxon>
        <taxon>NPAAA clade</taxon>
        <taxon>Hologalegina</taxon>
        <taxon>IRL clade</taxon>
        <taxon>Cicereae</taxon>
        <taxon>Cicer</taxon>
    </lineage>
</organism>
<comment type="similarity">
    <text evidence="1">Belongs to the dynein light chain family.</text>
</comment>
<keyword evidence="1" id="KW-0243">Dynein</keyword>
<dbReference type="PANTHER" id="PTHR11886:SF78">
    <property type="entry name" value="DYNEIN LIGHT CHAIN"/>
    <property type="match status" value="1"/>
</dbReference>
<reference evidence="3" key="2">
    <citation type="submission" date="2025-08" db="UniProtKB">
        <authorList>
            <consortium name="RefSeq"/>
        </authorList>
    </citation>
    <scope>IDENTIFICATION</scope>
    <source>
        <tissue evidence="3">Etiolated seedlings</tissue>
    </source>
</reference>
<dbReference type="KEGG" id="cam:101494866"/>
<dbReference type="GO" id="GO:0005874">
    <property type="term" value="C:microtubule"/>
    <property type="evidence" value="ECO:0007669"/>
    <property type="project" value="UniProtKB-KW"/>
</dbReference>
<dbReference type="STRING" id="3827.A0A1S2Z0U4"/>
<dbReference type="GO" id="GO:0045505">
    <property type="term" value="F:dynein intermediate chain binding"/>
    <property type="evidence" value="ECO:0007669"/>
    <property type="project" value="TreeGrafter"/>
</dbReference>
<evidence type="ECO:0000256" key="1">
    <source>
        <dbReference type="RuleBase" id="RU365010"/>
    </source>
</evidence>
<evidence type="ECO:0000313" key="3">
    <source>
        <dbReference type="RefSeq" id="XP_004512991.1"/>
    </source>
</evidence>
<gene>
    <name evidence="3" type="primary">LOC101494866</name>
</gene>
<keyword evidence="1" id="KW-0493">Microtubule</keyword>
<comment type="subcellular location">
    <subcellularLocation>
        <location evidence="1">Cytoplasm</location>
        <location evidence="1">Cytoskeleton</location>
    </subcellularLocation>
</comment>
<dbReference type="PANTHER" id="PTHR11886">
    <property type="entry name" value="DYNEIN LIGHT CHAIN"/>
    <property type="match status" value="1"/>
</dbReference>